<keyword evidence="1 2" id="KW-1015">Disulfide bond</keyword>
<evidence type="ECO:0000313" key="7">
    <source>
        <dbReference type="EMBL" id="TNJ28428.1"/>
    </source>
</evidence>
<dbReference type="PROSITE" id="PS00022">
    <property type="entry name" value="EGF_1"/>
    <property type="match status" value="2"/>
</dbReference>
<evidence type="ECO:0000256" key="4">
    <source>
        <dbReference type="SAM" id="Phobius"/>
    </source>
</evidence>
<dbReference type="EMBL" id="VDLU01000002">
    <property type="protein sequence ID" value="TNJ28428.1"/>
    <property type="molecule type" value="Genomic_DNA"/>
</dbReference>
<dbReference type="AlphaFoldDB" id="A0A4Z1SY41"/>
<dbReference type="PANTHER" id="PTHR24033:SF224">
    <property type="entry name" value="C-TYPE LECTIN"/>
    <property type="match status" value="1"/>
</dbReference>
<gene>
    <name evidence="7" type="ORF">GMRT_12560</name>
</gene>
<evidence type="ECO:0000256" key="1">
    <source>
        <dbReference type="ARBA" id="ARBA00023157"/>
    </source>
</evidence>
<feature type="disulfide bond" evidence="2">
    <location>
        <begin position="525"/>
        <end position="534"/>
    </location>
</feature>
<evidence type="ECO:0000256" key="3">
    <source>
        <dbReference type="SAM" id="MobiDB-lite"/>
    </source>
</evidence>
<keyword evidence="5" id="KW-0732">Signal</keyword>
<feature type="transmembrane region" description="Helical" evidence="4">
    <location>
        <begin position="860"/>
        <end position="885"/>
    </location>
</feature>
<dbReference type="SMART" id="SM00181">
    <property type="entry name" value="EGF"/>
    <property type="match status" value="14"/>
</dbReference>
<dbReference type="PROSITE" id="PS50026">
    <property type="entry name" value="EGF_3"/>
    <property type="match status" value="2"/>
</dbReference>
<comment type="caution">
    <text evidence="7">The sequence shown here is derived from an EMBL/GenBank/DDBJ whole genome shotgun (WGS) entry which is preliminary data.</text>
</comment>
<accession>A0A4Z1SY41</accession>
<feature type="region of interest" description="Disordered" evidence="3">
    <location>
        <begin position="894"/>
        <end position="923"/>
    </location>
</feature>
<dbReference type="InterPro" id="IPR013111">
    <property type="entry name" value="EGF_extracell"/>
</dbReference>
<evidence type="ECO:0000259" key="6">
    <source>
        <dbReference type="PROSITE" id="PS50026"/>
    </source>
</evidence>
<evidence type="ECO:0000256" key="2">
    <source>
        <dbReference type="PROSITE-ProRule" id="PRU00076"/>
    </source>
</evidence>
<feature type="domain" description="EGF-like" evidence="6">
    <location>
        <begin position="15"/>
        <end position="56"/>
    </location>
</feature>
<dbReference type="PANTHER" id="PTHR24033">
    <property type="entry name" value="EGF-LIKE DOMAIN-CONTAINING PROTEIN"/>
    <property type="match status" value="1"/>
</dbReference>
<dbReference type="Gene3D" id="2.10.25.10">
    <property type="entry name" value="Laminin"/>
    <property type="match status" value="1"/>
</dbReference>
<feature type="domain" description="EGF-like" evidence="6">
    <location>
        <begin position="499"/>
        <end position="535"/>
    </location>
</feature>
<dbReference type="VEuPathDB" id="GiardiaDB:GMRT_12560"/>
<feature type="chain" id="PRO_5021268412" evidence="5">
    <location>
        <begin position="17"/>
        <end position="923"/>
    </location>
</feature>
<dbReference type="Gene3D" id="2.90.20.10">
    <property type="entry name" value="Plasmodium vivax P25 domain"/>
    <property type="match status" value="1"/>
</dbReference>
<protein>
    <submittedName>
        <fullName evidence="7">High cysteine membrane protein</fullName>
    </submittedName>
</protein>
<dbReference type="InterPro" id="IPR051830">
    <property type="entry name" value="NOTCH_homolog"/>
</dbReference>
<proteinExistence type="predicted"/>
<keyword evidence="4" id="KW-0472">Membrane</keyword>
<sequence length="923" mass="97113">MRWFLLLAAVLAQSLPDICMYQTKECGGHGKCQQINYEYTCICDEGYTLSPSMLCVPEACYNPQFNTLCQNGKCVEEGGSHHCECPSDLTAIGAQCVADDCISVIDGVQTACSGHGTCLYDGYSVYYCACEQHYVDYNLCATCNLNYGAIIDGECYPLECVEKTTQGDSVLCNDCGTCSFSATSMTSARKWHCVCDDKCKAKDGQCLSNSCVSDNYETYCGNAGVCTPSGCLCNSGFSGDKCTHNDADPGACPPNQTRVDGTCYPDRCLTKTDPPMVCGIQGAGECLYFDLEDAFVCKCNDGALSTDVYPCIPTGCYVDNQMCPNGKCIAESSGSGYKYHCECDDGFITRNNSCLPPSCFVSLSDGSTLECSGHGTCRTFGCDCDYPFYGDYCENYSGSCGEGFLFVNPEVGCIAIECITYNPDLRVCGGFGKCVANTGFYECECEAGTVYDRNYICAPVDCIDENGEICPSSSCVKLADETSTCACPQGYSTYHGHCYPTICITGSALCSGHGKCNQAEGKCICSTGYEGLQCEQQNDDQICPDGTASIDGKCISFACLEVDGVVTSIECNGHGRCRMDSSAPKCECDPNYTLSPTHGCVSTGCYDEANDMLCPGGTCEGEGATARCSCNSGFVTVDGLCVSEVCIGRGVKGAGNEVVCSSGGRCQLRLGGNPTASHDYYCMCDTAHHGSLCSECSSSAIMIGETCVDRHCVTEIEGGVLVQCGGFGRCHAGYGEVGLETTCECGSNAILIDGTCVVPECLGHGQEVCSGHGHCALAQHCVGGVCTEGRCYCDQAYDGSKCSSCVSGYQIVAGAGCVARSCVADGVVCSNAGTCHQGTCHCASGYRAAGPRCVGAGLSVGMLIGIGVACGVLIIAIGLTIYFVLKRVRSQRRGSIPAESHETPTEDENKELLGSETDTDEIP</sequence>
<organism evidence="7 8">
    <name type="scientific">Giardia muris</name>
    <dbReference type="NCBI Taxonomy" id="5742"/>
    <lineage>
        <taxon>Eukaryota</taxon>
        <taxon>Metamonada</taxon>
        <taxon>Diplomonadida</taxon>
        <taxon>Hexamitidae</taxon>
        <taxon>Giardiinae</taxon>
        <taxon>Giardia</taxon>
    </lineage>
</organism>
<keyword evidence="4" id="KW-0812">Transmembrane</keyword>
<feature type="signal peptide" evidence="5">
    <location>
        <begin position="1"/>
        <end position="16"/>
    </location>
</feature>
<evidence type="ECO:0000256" key="5">
    <source>
        <dbReference type="SAM" id="SignalP"/>
    </source>
</evidence>
<comment type="caution">
    <text evidence="2">Lacks conserved residue(s) required for the propagation of feature annotation.</text>
</comment>
<keyword evidence="4" id="KW-1133">Transmembrane helix</keyword>
<dbReference type="PROSITE" id="PS01248">
    <property type="entry name" value="EGF_LAM_1"/>
    <property type="match status" value="1"/>
</dbReference>
<name>A0A4Z1SY41_GIAMU</name>
<keyword evidence="2" id="KW-0245">EGF-like domain</keyword>
<dbReference type="Proteomes" id="UP000315496">
    <property type="component" value="Chromosome 2"/>
</dbReference>
<dbReference type="Pfam" id="PF07974">
    <property type="entry name" value="EGF_2"/>
    <property type="match status" value="1"/>
</dbReference>
<dbReference type="InterPro" id="IPR000742">
    <property type="entry name" value="EGF"/>
</dbReference>
<dbReference type="InterPro" id="IPR002049">
    <property type="entry name" value="LE_dom"/>
</dbReference>
<dbReference type="PROSITE" id="PS01186">
    <property type="entry name" value="EGF_2"/>
    <property type="match status" value="3"/>
</dbReference>
<evidence type="ECO:0000313" key="8">
    <source>
        <dbReference type="Proteomes" id="UP000315496"/>
    </source>
</evidence>
<keyword evidence="8" id="KW-1185">Reference proteome</keyword>
<dbReference type="OrthoDB" id="283575at2759"/>
<reference evidence="7 8" key="1">
    <citation type="submission" date="2019-05" db="EMBL/GenBank/DDBJ databases">
        <title>The compact genome of Giardia muris reveals important steps in the evolution of intestinal protozoan parasites.</title>
        <authorList>
            <person name="Xu F."/>
            <person name="Jimenez-Gonzalez A."/>
            <person name="Einarsson E."/>
            <person name="Astvaldsson A."/>
            <person name="Peirasmaki D."/>
            <person name="Eckmann L."/>
            <person name="Andersson J.O."/>
            <person name="Svard S.G."/>
            <person name="Jerlstrom-Hultqvist J."/>
        </authorList>
    </citation>
    <scope>NUCLEOTIDE SEQUENCE [LARGE SCALE GENOMIC DNA]</scope>
    <source>
        <strain evidence="7 8">Roberts-Thomson</strain>
    </source>
</reference>